<dbReference type="EMBL" id="MN739107">
    <property type="protein sequence ID" value="QHS89258.1"/>
    <property type="molecule type" value="Genomic_DNA"/>
</dbReference>
<organism evidence="1">
    <name type="scientific">viral metagenome</name>
    <dbReference type="NCBI Taxonomy" id="1070528"/>
    <lineage>
        <taxon>unclassified sequences</taxon>
        <taxon>metagenomes</taxon>
        <taxon>organismal metagenomes</taxon>
    </lineage>
</organism>
<accession>A0A6C0BCP4</accession>
<protein>
    <submittedName>
        <fullName evidence="1">Uncharacterized protein</fullName>
    </submittedName>
</protein>
<dbReference type="AlphaFoldDB" id="A0A6C0BCP4"/>
<proteinExistence type="predicted"/>
<sequence>MSDAAPGFRKCANVKSKKHPDAPCTAIATKGDFCIRHWKRPHRYVTLTELRNSYLTRSYLIKIRAIQTWWRKRLPLLLYKNHGPLIHCPALSQNDTEVYSMESLVNIPRLYFFSYGDSKKCLWTFDIRSLSHILSEGQHPTNPYTREPLPPQTLQKLRDRLSFLRRRKYPILYLQGDTLTPEQEWNQRVLDVFMKLEALGYLSACSWFHALTLEGHLRFYRMMFQLWNWRVGLSHQEREAIVPFHAKTTTKLFRLHPDAITTTNHTQRWWQKTNLSLIQGFITRAEEKEKQKLGALYVMMGLVHVSEEAAETYPWIVETLA</sequence>
<name>A0A6C0BCP4_9ZZZZ</name>
<reference evidence="1" key="1">
    <citation type="journal article" date="2020" name="Nature">
        <title>Giant virus diversity and host interactions through global metagenomics.</title>
        <authorList>
            <person name="Schulz F."/>
            <person name="Roux S."/>
            <person name="Paez-Espino D."/>
            <person name="Jungbluth S."/>
            <person name="Walsh D.A."/>
            <person name="Denef V.J."/>
            <person name="McMahon K.D."/>
            <person name="Konstantinidis K.T."/>
            <person name="Eloe-Fadrosh E.A."/>
            <person name="Kyrpides N.C."/>
            <person name="Woyke T."/>
        </authorList>
    </citation>
    <scope>NUCLEOTIDE SEQUENCE</scope>
    <source>
        <strain evidence="1">GVMAG-M-3300010158-60</strain>
    </source>
</reference>
<evidence type="ECO:0000313" key="1">
    <source>
        <dbReference type="EMBL" id="QHS89258.1"/>
    </source>
</evidence>